<dbReference type="InterPro" id="IPR001917">
    <property type="entry name" value="Aminotrans_II_pyridoxalP_BS"/>
</dbReference>
<organism evidence="11 12">
    <name type="scientific">Xylanibacillus composti</name>
    <dbReference type="NCBI Taxonomy" id="1572762"/>
    <lineage>
        <taxon>Bacteria</taxon>
        <taxon>Bacillati</taxon>
        <taxon>Bacillota</taxon>
        <taxon>Bacilli</taxon>
        <taxon>Bacillales</taxon>
        <taxon>Paenibacillaceae</taxon>
        <taxon>Xylanibacillus</taxon>
    </lineage>
</organism>
<evidence type="ECO:0000313" key="11">
    <source>
        <dbReference type="EMBL" id="GIQ69593.1"/>
    </source>
</evidence>
<dbReference type="RefSeq" id="WP_213412391.1">
    <property type="nucleotide sequence ID" value="NZ_BOVK01000031.1"/>
</dbReference>
<keyword evidence="5 9" id="KW-0808">Transferase</keyword>
<feature type="modified residue" description="N6-(pyridoxal phosphate)lysine" evidence="9">
    <location>
        <position position="210"/>
    </location>
</feature>
<dbReference type="InterPro" id="IPR050106">
    <property type="entry name" value="HistidinolP_aminotransfase"/>
</dbReference>
<evidence type="ECO:0000256" key="7">
    <source>
        <dbReference type="ARBA" id="ARBA00023102"/>
    </source>
</evidence>
<dbReference type="Gene3D" id="3.90.1150.10">
    <property type="entry name" value="Aspartate Aminotransferase, domain 1"/>
    <property type="match status" value="1"/>
</dbReference>
<accession>A0A8J4H6I2</accession>
<sequence length="353" mass="39900">MSNYWSKRLNELEPYVPGEQPRQAGLIKLNTNENPFPPSPRVMEAMKQAVNNDLRLYPDPTDERLRTTIASYYHLSEKEVFVGNGSDEILAFAFRAYFDEDRPILFPEISYSFYPVYAKLYGIPFRTVPVDESGAIDVSAFFQDNGGIVFPNPNAPTSLALSLEQVEEIVSRNLSQVVVVDEAYVDFGAQTALPLIRRYPNLLIVQTLSKSRSLAGLRVGLALGHPSLIEALNRVKGSFNSYTLDRVAHAGAVAAFEDEEYFQHTRSEIMRIRDRTIKQLQDIGLWVAPSSTNFLWVKHGRVDAEEIYSRLREAGILVRHFSAPRVKPYLRITIGTEAEMDALISQLSEILVR</sequence>
<comment type="similarity">
    <text evidence="9">Belongs to the class-II pyridoxal-phosphate-dependent aminotransferase family. Histidinol-phosphate aminotransferase subfamily.</text>
</comment>
<comment type="cofactor">
    <cofactor evidence="1 9">
        <name>pyridoxal 5'-phosphate</name>
        <dbReference type="ChEBI" id="CHEBI:597326"/>
    </cofactor>
</comment>
<dbReference type="PANTHER" id="PTHR43643:SF3">
    <property type="entry name" value="HISTIDINOL-PHOSPHATE AMINOTRANSFERASE"/>
    <property type="match status" value="1"/>
</dbReference>
<evidence type="ECO:0000256" key="6">
    <source>
        <dbReference type="ARBA" id="ARBA00022898"/>
    </source>
</evidence>
<dbReference type="NCBIfam" id="TIGR01141">
    <property type="entry name" value="hisC"/>
    <property type="match status" value="1"/>
</dbReference>
<evidence type="ECO:0000313" key="12">
    <source>
        <dbReference type="Proteomes" id="UP000677918"/>
    </source>
</evidence>
<dbReference type="EC" id="2.6.1.9" evidence="9"/>
<evidence type="ECO:0000256" key="5">
    <source>
        <dbReference type="ARBA" id="ARBA00022679"/>
    </source>
</evidence>
<dbReference type="CDD" id="cd00609">
    <property type="entry name" value="AAT_like"/>
    <property type="match status" value="1"/>
</dbReference>
<feature type="domain" description="Aminotransferase class I/classII large" evidence="10">
    <location>
        <begin position="26"/>
        <end position="346"/>
    </location>
</feature>
<comment type="catalytic activity">
    <reaction evidence="8 9">
        <text>L-histidinol phosphate + 2-oxoglutarate = 3-(imidazol-4-yl)-2-oxopropyl phosphate + L-glutamate</text>
        <dbReference type="Rhea" id="RHEA:23744"/>
        <dbReference type="ChEBI" id="CHEBI:16810"/>
        <dbReference type="ChEBI" id="CHEBI:29985"/>
        <dbReference type="ChEBI" id="CHEBI:57766"/>
        <dbReference type="ChEBI" id="CHEBI:57980"/>
        <dbReference type="EC" id="2.6.1.9"/>
    </reaction>
</comment>
<keyword evidence="6 9" id="KW-0663">Pyridoxal phosphate</keyword>
<dbReference type="InterPro" id="IPR005861">
    <property type="entry name" value="HisP_aminotrans"/>
</dbReference>
<comment type="subunit">
    <text evidence="3 9">Homodimer.</text>
</comment>
<dbReference type="AlphaFoldDB" id="A0A8J4H6I2"/>
<evidence type="ECO:0000256" key="9">
    <source>
        <dbReference type="HAMAP-Rule" id="MF_01023"/>
    </source>
</evidence>
<dbReference type="PROSITE" id="PS00599">
    <property type="entry name" value="AA_TRANSFER_CLASS_2"/>
    <property type="match status" value="1"/>
</dbReference>
<dbReference type="HAMAP" id="MF_01023">
    <property type="entry name" value="HisC_aminotrans_2"/>
    <property type="match status" value="1"/>
</dbReference>
<evidence type="ECO:0000256" key="8">
    <source>
        <dbReference type="ARBA" id="ARBA00047481"/>
    </source>
</evidence>
<dbReference type="Proteomes" id="UP000677918">
    <property type="component" value="Unassembled WGS sequence"/>
</dbReference>
<evidence type="ECO:0000256" key="3">
    <source>
        <dbReference type="ARBA" id="ARBA00011738"/>
    </source>
</evidence>
<keyword evidence="9" id="KW-0028">Amino-acid biosynthesis</keyword>
<dbReference type="PANTHER" id="PTHR43643">
    <property type="entry name" value="HISTIDINOL-PHOSPHATE AMINOTRANSFERASE 2"/>
    <property type="match status" value="1"/>
</dbReference>
<evidence type="ECO:0000256" key="4">
    <source>
        <dbReference type="ARBA" id="ARBA00022576"/>
    </source>
</evidence>
<gene>
    <name evidence="11" type="primary">hisC_2</name>
    <name evidence="9" type="synonym">hisC</name>
    <name evidence="11" type="ORF">XYCOK13_24170</name>
</gene>
<comment type="pathway">
    <text evidence="2 9">Amino-acid biosynthesis; L-histidine biosynthesis; L-histidine from 5-phospho-alpha-D-ribose 1-diphosphate: step 7/9.</text>
</comment>
<keyword evidence="4 9" id="KW-0032">Aminotransferase</keyword>
<dbReference type="InterPro" id="IPR004839">
    <property type="entry name" value="Aminotransferase_I/II_large"/>
</dbReference>
<dbReference type="EMBL" id="BOVK01000031">
    <property type="protein sequence ID" value="GIQ69593.1"/>
    <property type="molecule type" value="Genomic_DNA"/>
</dbReference>
<protein>
    <recommendedName>
        <fullName evidence="9">Histidinol-phosphate aminotransferase</fullName>
        <ecNumber evidence="9">2.6.1.9</ecNumber>
    </recommendedName>
    <alternativeName>
        <fullName evidence="9">Imidazole acetol-phosphate transaminase</fullName>
    </alternativeName>
</protein>
<dbReference type="SUPFAM" id="SSF53383">
    <property type="entry name" value="PLP-dependent transferases"/>
    <property type="match status" value="1"/>
</dbReference>
<dbReference type="InterPro" id="IPR015422">
    <property type="entry name" value="PyrdxlP-dep_Trfase_small"/>
</dbReference>
<evidence type="ECO:0000259" key="10">
    <source>
        <dbReference type="Pfam" id="PF00155"/>
    </source>
</evidence>
<evidence type="ECO:0000256" key="1">
    <source>
        <dbReference type="ARBA" id="ARBA00001933"/>
    </source>
</evidence>
<name>A0A8J4H6I2_9BACL</name>
<dbReference type="Gene3D" id="3.40.640.10">
    <property type="entry name" value="Type I PLP-dependent aspartate aminotransferase-like (Major domain)"/>
    <property type="match status" value="1"/>
</dbReference>
<dbReference type="InterPro" id="IPR015421">
    <property type="entry name" value="PyrdxlP-dep_Trfase_major"/>
</dbReference>
<comment type="caution">
    <text evidence="11">The sequence shown here is derived from an EMBL/GenBank/DDBJ whole genome shotgun (WGS) entry which is preliminary data.</text>
</comment>
<dbReference type="UniPathway" id="UPA00031">
    <property type="reaction ID" value="UER00012"/>
</dbReference>
<dbReference type="GO" id="GO:0030170">
    <property type="term" value="F:pyridoxal phosphate binding"/>
    <property type="evidence" value="ECO:0007669"/>
    <property type="project" value="InterPro"/>
</dbReference>
<dbReference type="InterPro" id="IPR015424">
    <property type="entry name" value="PyrdxlP-dep_Trfase"/>
</dbReference>
<keyword evidence="12" id="KW-1185">Reference proteome</keyword>
<evidence type="ECO:0000256" key="2">
    <source>
        <dbReference type="ARBA" id="ARBA00005011"/>
    </source>
</evidence>
<reference evidence="11" key="1">
    <citation type="submission" date="2021-04" db="EMBL/GenBank/DDBJ databases">
        <title>Draft genome sequence of Xylanibacillus composti strain K13.</title>
        <authorList>
            <person name="Uke A."/>
            <person name="Chhe C."/>
            <person name="Baramee S."/>
            <person name="Kosugi A."/>
        </authorList>
    </citation>
    <scope>NUCLEOTIDE SEQUENCE</scope>
    <source>
        <strain evidence="11">K13</strain>
    </source>
</reference>
<proteinExistence type="inferred from homology"/>
<dbReference type="GO" id="GO:0004400">
    <property type="term" value="F:histidinol-phosphate transaminase activity"/>
    <property type="evidence" value="ECO:0007669"/>
    <property type="project" value="UniProtKB-UniRule"/>
</dbReference>
<keyword evidence="7 9" id="KW-0368">Histidine biosynthesis</keyword>
<dbReference type="Pfam" id="PF00155">
    <property type="entry name" value="Aminotran_1_2"/>
    <property type="match status" value="1"/>
</dbReference>
<dbReference type="GO" id="GO:0000105">
    <property type="term" value="P:L-histidine biosynthetic process"/>
    <property type="evidence" value="ECO:0007669"/>
    <property type="project" value="UniProtKB-UniRule"/>
</dbReference>